<evidence type="ECO:0000256" key="7">
    <source>
        <dbReference type="ARBA" id="ARBA00022840"/>
    </source>
</evidence>
<dbReference type="PRINTS" id="PR00344">
    <property type="entry name" value="BCTRLSENSOR"/>
</dbReference>
<dbReference type="RefSeq" id="WP_170830293.1">
    <property type="nucleotide sequence ID" value="NZ_FNGA01000001.1"/>
</dbReference>
<feature type="transmembrane region" description="Helical" evidence="9">
    <location>
        <begin position="20"/>
        <end position="39"/>
    </location>
</feature>
<evidence type="ECO:0000256" key="1">
    <source>
        <dbReference type="ARBA" id="ARBA00000085"/>
    </source>
</evidence>
<dbReference type="GO" id="GO:0005524">
    <property type="term" value="F:ATP binding"/>
    <property type="evidence" value="ECO:0007669"/>
    <property type="project" value="UniProtKB-KW"/>
</dbReference>
<dbReference type="GO" id="GO:0000155">
    <property type="term" value="F:phosphorelay sensor kinase activity"/>
    <property type="evidence" value="ECO:0007669"/>
    <property type="project" value="InterPro"/>
</dbReference>
<feature type="domain" description="Histidine kinase" evidence="10">
    <location>
        <begin position="268"/>
        <end position="475"/>
    </location>
</feature>
<proteinExistence type="predicted"/>
<dbReference type="Pfam" id="PF00512">
    <property type="entry name" value="HisKA"/>
    <property type="match status" value="1"/>
</dbReference>
<evidence type="ECO:0000259" key="10">
    <source>
        <dbReference type="PROSITE" id="PS50109"/>
    </source>
</evidence>
<evidence type="ECO:0000256" key="8">
    <source>
        <dbReference type="ARBA" id="ARBA00023012"/>
    </source>
</evidence>
<dbReference type="EC" id="2.7.13.3" evidence="2"/>
<dbReference type="PROSITE" id="PS50109">
    <property type="entry name" value="HIS_KIN"/>
    <property type="match status" value="1"/>
</dbReference>
<keyword evidence="12" id="KW-1185">Reference proteome</keyword>
<keyword evidence="9" id="KW-0472">Membrane</keyword>
<dbReference type="Pfam" id="PF02518">
    <property type="entry name" value="HATPase_c"/>
    <property type="match status" value="1"/>
</dbReference>
<evidence type="ECO:0000256" key="9">
    <source>
        <dbReference type="SAM" id="Phobius"/>
    </source>
</evidence>
<evidence type="ECO:0000256" key="6">
    <source>
        <dbReference type="ARBA" id="ARBA00022777"/>
    </source>
</evidence>
<evidence type="ECO:0000256" key="4">
    <source>
        <dbReference type="ARBA" id="ARBA00022679"/>
    </source>
</evidence>
<keyword evidence="7" id="KW-0067">ATP-binding</keyword>
<dbReference type="SUPFAM" id="SSF55874">
    <property type="entry name" value="ATPase domain of HSP90 chaperone/DNA topoisomerase II/histidine kinase"/>
    <property type="match status" value="1"/>
</dbReference>
<dbReference type="SMART" id="SM00387">
    <property type="entry name" value="HATPase_c"/>
    <property type="match status" value="1"/>
</dbReference>
<dbReference type="SUPFAM" id="SSF47384">
    <property type="entry name" value="Homodimeric domain of signal transducing histidine kinase"/>
    <property type="match status" value="1"/>
</dbReference>
<evidence type="ECO:0000256" key="5">
    <source>
        <dbReference type="ARBA" id="ARBA00022741"/>
    </source>
</evidence>
<sequence>MNSKPKDPQMQSFQLVKLLSWTLLVVIVASSLGLSVFLAKHADETLLEKHKEFALLQAENLNHQIYRRFILPTIIGYGKIGLKNEEQMDRLDQVIRSTVHSYKVSEVRIYDPSLIISYSLNKENIGKEDLGGEVITSVLESGKPKYEFISKKSAIGAIFDFNMRPGTMLLKIVYPLRSEQSLNIEENIIMGALVLTQDITEDYQSVINFERLILFTSCCSALILFATIMMIIKRADIINAQRMKDRQAFERELNQSEKLASIGRMVSGVAHEIRNPLGIISSSSELLLKRMKDVDPMNTRILSAIHEECKRLSRTVSDFLDYARPRKLTFVLIDTSDLLDKIATFLEPKCHESGIEIKLEYVHGHKICADEDLLYRAFYNLVGNAVQAIEKDGSIRISINEVADGLSIVFSDTGPGFNADIVDKVKDPFFTTKDSGTGLGLAIVSNIVENHEGRLTVGNNPEGGARIEVFLSAKHDC</sequence>
<dbReference type="SMART" id="SM00388">
    <property type="entry name" value="HisKA"/>
    <property type="match status" value="1"/>
</dbReference>
<dbReference type="InterPro" id="IPR003661">
    <property type="entry name" value="HisK_dim/P_dom"/>
</dbReference>
<reference evidence="12" key="1">
    <citation type="submission" date="2016-10" db="EMBL/GenBank/DDBJ databases">
        <authorList>
            <person name="Varghese N."/>
            <person name="Submissions S."/>
        </authorList>
    </citation>
    <scope>NUCLEOTIDE SEQUENCE [LARGE SCALE GENOMIC DNA]</scope>
    <source>
        <strain evidence="12">DSM 16995</strain>
    </source>
</reference>
<dbReference type="InterPro" id="IPR003594">
    <property type="entry name" value="HATPase_dom"/>
</dbReference>
<feature type="transmembrane region" description="Helical" evidence="9">
    <location>
        <begin position="212"/>
        <end position="232"/>
    </location>
</feature>
<keyword evidence="6 11" id="KW-0418">Kinase</keyword>
<keyword evidence="8" id="KW-0902">Two-component regulatory system</keyword>
<keyword evidence="5" id="KW-0547">Nucleotide-binding</keyword>
<dbReference type="CDD" id="cd00082">
    <property type="entry name" value="HisKA"/>
    <property type="match status" value="1"/>
</dbReference>
<dbReference type="InterPro" id="IPR004358">
    <property type="entry name" value="Sig_transdc_His_kin-like_C"/>
</dbReference>
<accession>A0A1G9C6E2</accession>
<keyword evidence="4" id="KW-0808">Transferase</keyword>
<dbReference type="InterPro" id="IPR036890">
    <property type="entry name" value="HATPase_C_sf"/>
</dbReference>
<dbReference type="STRING" id="246191.SAMN05660337_0560"/>
<keyword evidence="9" id="KW-0812">Transmembrane</keyword>
<dbReference type="Proteomes" id="UP000199053">
    <property type="component" value="Unassembled WGS sequence"/>
</dbReference>
<dbReference type="PANTHER" id="PTHR43065">
    <property type="entry name" value="SENSOR HISTIDINE KINASE"/>
    <property type="match status" value="1"/>
</dbReference>
<protein>
    <recommendedName>
        <fullName evidence="2">histidine kinase</fullName>
        <ecNumber evidence="2">2.7.13.3</ecNumber>
    </recommendedName>
</protein>
<comment type="catalytic activity">
    <reaction evidence="1">
        <text>ATP + protein L-histidine = ADP + protein N-phospho-L-histidine.</text>
        <dbReference type="EC" id="2.7.13.3"/>
    </reaction>
</comment>
<name>A0A1G9C6E2_9BACT</name>
<evidence type="ECO:0000313" key="12">
    <source>
        <dbReference type="Proteomes" id="UP000199053"/>
    </source>
</evidence>
<organism evidence="11 12">
    <name type="scientific">Maridesulfovibrio ferrireducens</name>
    <dbReference type="NCBI Taxonomy" id="246191"/>
    <lineage>
        <taxon>Bacteria</taxon>
        <taxon>Pseudomonadati</taxon>
        <taxon>Thermodesulfobacteriota</taxon>
        <taxon>Desulfovibrionia</taxon>
        <taxon>Desulfovibrionales</taxon>
        <taxon>Desulfovibrionaceae</taxon>
        <taxon>Maridesulfovibrio</taxon>
    </lineage>
</organism>
<keyword evidence="9" id="KW-1133">Transmembrane helix</keyword>
<dbReference type="InterPro" id="IPR036097">
    <property type="entry name" value="HisK_dim/P_sf"/>
</dbReference>
<dbReference type="Gene3D" id="1.10.287.130">
    <property type="match status" value="1"/>
</dbReference>
<evidence type="ECO:0000256" key="2">
    <source>
        <dbReference type="ARBA" id="ARBA00012438"/>
    </source>
</evidence>
<dbReference type="PANTHER" id="PTHR43065:SF10">
    <property type="entry name" value="PEROXIDE STRESS-ACTIVATED HISTIDINE KINASE MAK3"/>
    <property type="match status" value="1"/>
</dbReference>
<dbReference type="Gene3D" id="3.30.565.10">
    <property type="entry name" value="Histidine kinase-like ATPase, C-terminal domain"/>
    <property type="match status" value="1"/>
</dbReference>
<dbReference type="InterPro" id="IPR005467">
    <property type="entry name" value="His_kinase_dom"/>
</dbReference>
<evidence type="ECO:0000256" key="3">
    <source>
        <dbReference type="ARBA" id="ARBA00022553"/>
    </source>
</evidence>
<dbReference type="EMBL" id="FNGA01000001">
    <property type="protein sequence ID" value="SDK47220.1"/>
    <property type="molecule type" value="Genomic_DNA"/>
</dbReference>
<gene>
    <name evidence="11" type="ORF">SAMN05660337_0560</name>
</gene>
<keyword evidence="3" id="KW-0597">Phosphoprotein</keyword>
<dbReference type="AlphaFoldDB" id="A0A1G9C6E2"/>
<evidence type="ECO:0000313" key="11">
    <source>
        <dbReference type="EMBL" id="SDK47220.1"/>
    </source>
</evidence>